<keyword evidence="9" id="KW-0444">Lipid biosynthesis</keyword>
<dbReference type="Proteomes" id="UP000199334">
    <property type="component" value="Unassembled WGS sequence"/>
</dbReference>
<dbReference type="GO" id="GO:0004605">
    <property type="term" value="F:phosphatidate cytidylyltransferase activity"/>
    <property type="evidence" value="ECO:0007669"/>
    <property type="project" value="UniProtKB-EC"/>
</dbReference>
<dbReference type="EC" id="2.7.7.41" evidence="6 18"/>
<feature type="transmembrane region" description="Helical" evidence="19">
    <location>
        <begin position="111"/>
        <end position="127"/>
    </location>
</feature>
<evidence type="ECO:0000256" key="5">
    <source>
        <dbReference type="ARBA" id="ARBA00010185"/>
    </source>
</evidence>
<evidence type="ECO:0000256" key="17">
    <source>
        <dbReference type="ARBA" id="ARBA00023264"/>
    </source>
</evidence>
<keyword evidence="10 18" id="KW-0808">Transferase</keyword>
<evidence type="ECO:0000256" key="16">
    <source>
        <dbReference type="ARBA" id="ARBA00023209"/>
    </source>
</evidence>
<feature type="transmembrane region" description="Helical" evidence="19">
    <location>
        <begin position="175"/>
        <end position="194"/>
    </location>
</feature>
<keyword evidence="12 18" id="KW-0548">Nucleotidyltransferase</keyword>
<dbReference type="InterPro" id="IPR000374">
    <property type="entry name" value="PC_trans"/>
</dbReference>
<keyword evidence="17" id="KW-1208">Phospholipid metabolism</keyword>
<feature type="transmembrane region" description="Helical" evidence="19">
    <location>
        <begin position="6"/>
        <end position="35"/>
    </location>
</feature>
<comment type="subcellular location">
    <subcellularLocation>
        <location evidence="2">Cell membrane</location>
        <topology evidence="2">Multi-pass membrane protein</topology>
    </subcellularLocation>
</comment>
<evidence type="ECO:0000313" key="20">
    <source>
        <dbReference type="EMBL" id="SDN01089.1"/>
    </source>
</evidence>
<evidence type="ECO:0000256" key="6">
    <source>
        <dbReference type="ARBA" id="ARBA00012487"/>
    </source>
</evidence>
<keyword evidence="8" id="KW-1003">Cell membrane</keyword>
<protein>
    <recommendedName>
        <fullName evidence="7 18">Phosphatidate cytidylyltransferase</fullName>
        <ecNumber evidence="6 18">2.7.7.41</ecNumber>
    </recommendedName>
</protein>
<evidence type="ECO:0000256" key="11">
    <source>
        <dbReference type="ARBA" id="ARBA00022692"/>
    </source>
</evidence>
<feature type="transmembrane region" description="Helical" evidence="19">
    <location>
        <begin position="200"/>
        <end position="220"/>
    </location>
</feature>
<keyword evidence="15 19" id="KW-0472">Membrane</keyword>
<dbReference type="STRING" id="237069.SAMN05216498_1137"/>
<evidence type="ECO:0000256" key="14">
    <source>
        <dbReference type="ARBA" id="ARBA00023098"/>
    </source>
</evidence>
<evidence type="ECO:0000256" key="1">
    <source>
        <dbReference type="ARBA" id="ARBA00001698"/>
    </source>
</evidence>
<comment type="catalytic activity">
    <reaction evidence="1 18">
        <text>a 1,2-diacyl-sn-glycero-3-phosphate + CTP + H(+) = a CDP-1,2-diacyl-sn-glycerol + diphosphate</text>
        <dbReference type="Rhea" id="RHEA:16229"/>
        <dbReference type="ChEBI" id="CHEBI:15378"/>
        <dbReference type="ChEBI" id="CHEBI:33019"/>
        <dbReference type="ChEBI" id="CHEBI:37563"/>
        <dbReference type="ChEBI" id="CHEBI:58332"/>
        <dbReference type="ChEBI" id="CHEBI:58608"/>
        <dbReference type="EC" id="2.7.7.41"/>
    </reaction>
</comment>
<gene>
    <name evidence="20" type="ORF">SAMN05216498_1137</name>
</gene>
<dbReference type="PANTHER" id="PTHR46382:SF1">
    <property type="entry name" value="PHOSPHATIDATE CYTIDYLYLTRANSFERASE"/>
    <property type="match status" value="1"/>
</dbReference>
<evidence type="ECO:0000256" key="3">
    <source>
        <dbReference type="ARBA" id="ARBA00005119"/>
    </source>
</evidence>
<reference evidence="20 21" key="1">
    <citation type="submission" date="2016-10" db="EMBL/GenBank/DDBJ databases">
        <authorList>
            <person name="de Groot N.N."/>
        </authorList>
    </citation>
    <scope>NUCLEOTIDE SEQUENCE [LARGE SCALE GENOMIC DNA]</scope>
    <source>
        <strain evidence="20 21">CGMCC 1.3442</strain>
    </source>
</reference>
<keyword evidence="14" id="KW-0443">Lipid metabolism</keyword>
<dbReference type="PANTHER" id="PTHR46382">
    <property type="entry name" value="PHOSPHATIDATE CYTIDYLYLTRANSFERASE"/>
    <property type="match status" value="1"/>
</dbReference>
<dbReference type="GO" id="GO:0005886">
    <property type="term" value="C:plasma membrane"/>
    <property type="evidence" value="ECO:0007669"/>
    <property type="project" value="UniProtKB-SubCell"/>
</dbReference>
<dbReference type="AlphaFoldDB" id="A0A1G9XWB0"/>
<accession>A0A1G9XWB0</accession>
<evidence type="ECO:0000256" key="13">
    <source>
        <dbReference type="ARBA" id="ARBA00022989"/>
    </source>
</evidence>
<keyword evidence="11 18" id="KW-0812">Transmembrane</keyword>
<evidence type="ECO:0000256" key="8">
    <source>
        <dbReference type="ARBA" id="ARBA00022475"/>
    </source>
</evidence>
<evidence type="ECO:0000256" key="10">
    <source>
        <dbReference type="ARBA" id="ARBA00022679"/>
    </source>
</evidence>
<evidence type="ECO:0000256" key="18">
    <source>
        <dbReference type="RuleBase" id="RU003938"/>
    </source>
</evidence>
<feature type="transmembrane region" description="Helical" evidence="19">
    <location>
        <begin position="133"/>
        <end position="154"/>
    </location>
</feature>
<proteinExistence type="inferred from homology"/>
<name>A0A1G9XWB0_9BACI</name>
<evidence type="ECO:0000256" key="15">
    <source>
        <dbReference type="ARBA" id="ARBA00023136"/>
    </source>
</evidence>
<dbReference type="UniPathway" id="UPA00557">
    <property type="reaction ID" value="UER00614"/>
</dbReference>
<feature type="transmembrane region" description="Helical" evidence="19">
    <location>
        <begin position="47"/>
        <end position="66"/>
    </location>
</feature>
<organism evidence="20 21">
    <name type="scientific">Tenuibacillus multivorans</name>
    <dbReference type="NCBI Taxonomy" id="237069"/>
    <lineage>
        <taxon>Bacteria</taxon>
        <taxon>Bacillati</taxon>
        <taxon>Bacillota</taxon>
        <taxon>Bacilli</taxon>
        <taxon>Bacillales</taxon>
        <taxon>Bacillaceae</taxon>
        <taxon>Tenuibacillus</taxon>
    </lineage>
</organism>
<evidence type="ECO:0000256" key="12">
    <source>
        <dbReference type="ARBA" id="ARBA00022695"/>
    </source>
</evidence>
<sequence>MMKTRIITAIIGLAIFLPFVLYGKWPFTVFIYLIATIGLLEMLKMKRIPFFSFPTLIGIALLWMFLLNEELYTLINKIPLNNLEILYCFVLILLSYTVFVKNRFSFDDVSFVLLSIFYVGIGFSYLIETRQAGLEYILFALLIIWFTDSGAYFVGRAMGKRKLWPIISPKKTIEGFIGGVLSAIVIAIFLQWIYPIDASLLIIIFVAIIASVLAQIGDLVQSAFKRIYDIKDSGNILPGHGGILDRFDSLIFMVPFLHFIQFIT</sequence>
<keyword evidence="16" id="KW-0594">Phospholipid biosynthesis</keyword>
<feature type="transmembrane region" description="Helical" evidence="19">
    <location>
        <begin position="78"/>
        <end position="99"/>
    </location>
</feature>
<keyword evidence="21" id="KW-1185">Reference proteome</keyword>
<comment type="pathway">
    <text evidence="4">Lipid metabolism.</text>
</comment>
<evidence type="ECO:0000256" key="7">
    <source>
        <dbReference type="ARBA" id="ARBA00019373"/>
    </source>
</evidence>
<evidence type="ECO:0000313" key="21">
    <source>
        <dbReference type="Proteomes" id="UP000199334"/>
    </source>
</evidence>
<dbReference type="Pfam" id="PF01148">
    <property type="entry name" value="CTP_transf_1"/>
    <property type="match status" value="1"/>
</dbReference>
<evidence type="ECO:0000256" key="4">
    <source>
        <dbReference type="ARBA" id="ARBA00005189"/>
    </source>
</evidence>
<comment type="similarity">
    <text evidence="5 18">Belongs to the CDS family.</text>
</comment>
<evidence type="ECO:0000256" key="2">
    <source>
        <dbReference type="ARBA" id="ARBA00004651"/>
    </source>
</evidence>
<evidence type="ECO:0000256" key="9">
    <source>
        <dbReference type="ARBA" id="ARBA00022516"/>
    </source>
</evidence>
<dbReference type="GO" id="GO:0016024">
    <property type="term" value="P:CDP-diacylglycerol biosynthetic process"/>
    <property type="evidence" value="ECO:0007669"/>
    <property type="project" value="UniProtKB-UniPathway"/>
</dbReference>
<dbReference type="EMBL" id="FNIG01000002">
    <property type="protein sequence ID" value="SDN01089.1"/>
    <property type="molecule type" value="Genomic_DNA"/>
</dbReference>
<comment type="pathway">
    <text evidence="3 18">Phospholipid metabolism; CDP-diacylglycerol biosynthesis; CDP-diacylglycerol from sn-glycerol 3-phosphate: step 3/3.</text>
</comment>
<dbReference type="PROSITE" id="PS01315">
    <property type="entry name" value="CDS"/>
    <property type="match status" value="1"/>
</dbReference>
<keyword evidence="13 19" id="KW-1133">Transmembrane helix</keyword>
<evidence type="ECO:0000256" key="19">
    <source>
        <dbReference type="SAM" id="Phobius"/>
    </source>
</evidence>